<accession>A0AAD3TN18</accession>
<evidence type="ECO:0000256" key="1">
    <source>
        <dbReference type="SAM" id="MobiDB-lite"/>
    </source>
</evidence>
<comment type="caution">
    <text evidence="2">The sequence shown here is derived from an EMBL/GenBank/DDBJ whole genome shotgun (WGS) entry which is preliminary data.</text>
</comment>
<dbReference type="Proteomes" id="UP001279734">
    <property type="component" value="Unassembled WGS sequence"/>
</dbReference>
<evidence type="ECO:0000313" key="3">
    <source>
        <dbReference type="Proteomes" id="UP001279734"/>
    </source>
</evidence>
<feature type="region of interest" description="Disordered" evidence="1">
    <location>
        <begin position="18"/>
        <end position="38"/>
    </location>
</feature>
<dbReference type="EMBL" id="BSYO01000046">
    <property type="protein sequence ID" value="GMH31952.1"/>
    <property type="molecule type" value="Genomic_DNA"/>
</dbReference>
<sequence>MKQRNRQQLPSIVATGSYTIPTSATKPGNRRIQDSTSFSNSAKGIFKSSIGLFSSTLRPTSIATEEDTGTKNFNTGTIMLKSAAGHYGQQGAASAKS</sequence>
<dbReference type="AlphaFoldDB" id="A0AAD3TN18"/>
<reference evidence="2" key="1">
    <citation type="submission" date="2023-05" db="EMBL/GenBank/DDBJ databases">
        <title>Nepenthes gracilis genome sequencing.</title>
        <authorList>
            <person name="Fukushima K."/>
        </authorList>
    </citation>
    <scope>NUCLEOTIDE SEQUENCE</scope>
    <source>
        <strain evidence="2">SING2019-196</strain>
    </source>
</reference>
<gene>
    <name evidence="2" type="ORF">Nepgr_033796</name>
</gene>
<evidence type="ECO:0000313" key="2">
    <source>
        <dbReference type="EMBL" id="GMH31952.1"/>
    </source>
</evidence>
<keyword evidence="3" id="KW-1185">Reference proteome</keyword>
<protein>
    <submittedName>
        <fullName evidence="2">Uncharacterized protein</fullName>
    </submittedName>
</protein>
<name>A0AAD3TN18_NEPGR</name>
<proteinExistence type="predicted"/>
<organism evidence="2 3">
    <name type="scientific">Nepenthes gracilis</name>
    <name type="common">Slender pitcher plant</name>
    <dbReference type="NCBI Taxonomy" id="150966"/>
    <lineage>
        <taxon>Eukaryota</taxon>
        <taxon>Viridiplantae</taxon>
        <taxon>Streptophyta</taxon>
        <taxon>Embryophyta</taxon>
        <taxon>Tracheophyta</taxon>
        <taxon>Spermatophyta</taxon>
        <taxon>Magnoliopsida</taxon>
        <taxon>eudicotyledons</taxon>
        <taxon>Gunneridae</taxon>
        <taxon>Pentapetalae</taxon>
        <taxon>Caryophyllales</taxon>
        <taxon>Nepenthaceae</taxon>
        <taxon>Nepenthes</taxon>
    </lineage>
</organism>